<dbReference type="EMBL" id="LC625835">
    <property type="protein sequence ID" value="BCU03029.1"/>
    <property type="molecule type" value="Genomic_DNA"/>
</dbReference>
<protein>
    <submittedName>
        <fullName evidence="1">Uncharacterized protein</fullName>
    </submittedName>
</protein>
<proteinExistence type="predicted"/>
<accession>A0A811BLZ5</accession>
<sequence>MVPSRRGVGHLLFLDFSTRCTLLSRSLVAQEKKAPACDIEELCRRLFFFSCLAAWRRATAARKPQAAGSRPCGN</sequence>
<dbReference type="Proteomes" id="UP001253637">
    <property type="component" value="Segment"/>
</dbReference>
<evidence type="ECO:0000313" key="1">
    <source>
        <dbReference type="EMBL" id="BCU03029.1"/>
    </source>
</evidence>
<reference evidence="1" key="1">
    <citation type="submission" date="2021-04" db="EMBL/GenBank/DDBJ databases">
        <title>Draft Genome Sequence of Pandoravirus japonicus, Isolated from the Sabaishi River of Niigata, Japan.</title>
        <authorList>
            <person name="Hosokawa N."/>
            <person name="Takahashi H."/>
            <person name="Aoki K."/>
            <person name="Takemura M."/>
        </authorList>
    </citation>
    <scope>NUCLEOTIDE SEQUENCE</scope>
</reference>
<organism evidence="1 2">
    <name type="scientific">Pandoravirus japonicus</name>
    <dbReference type="NCBI Taxonomy" id="2823154"/>
    <lineage>
        <taxon>Viruses</taxon>
        <taxon>Pandoravirus</taxon>
    </lineage>
</organism>
<evidence type="ECO:0000313" key="2">
    <source>
        <dbReference type="Proteomes" id="UP001253637"/>
    </source>
</evidence>
<name>A0A811BLZ5_9VIRU</name>